<dbReference type="EMBL" id="CM042045">
    <property type="protein sequence ID" value="KAI3683301.1"/>
    <property type="molecule type" value="Genomic_DNA"/>
</dbReference>
<comment type="caution">
    <text evidence="1">The sequence shown here is derived from an EMBL/GenBank/DDBJ whole genome shotgun (WGS) entry which is preliminary data.</text>
</comment>
<proteinExistence type="predicted"/>
<sequence>MAVSHRFVTAVSFFSFVYFGSPEFVSSPLNFFVISLLLQGGEPDLMDLMAIAKLPMVVVVMIGQGKPCSVSIDTGSSGRTEEGDLAPSSSSYKP</sequence>
<organism evidence="1 2">
    <name type="scientific">Smallanthus sonchifolius</name>
    <dbReference type="NCBI Taxonomy" id="185202"/>
    <lineage>
        <taxon>Eukaryota</taxon>
        <taxon>Viridiplantae</taxon>
        <taxon>Streptophyta</taxon>
        <taxon>Embryophyta</taxon>
        <taxon>Tracheophyta</taxon>
        <taxon>Spermatophyta</taxon>
        <taxon>Magnoliopsida</taxon>
        <taxon>eudicotyledons</taxon>
        <taxon>Gunneridae</taxon>
        <taxon>Pentapetalae</taxon>
        <taxon>asterids</taxon>
        <taxon>campanulids</taxon>
        <taxon>Asterales</taxon>
        <taxon>Asteraceae</taxon>
        <taxon>Asteroideae</taxon>
        <taxon>Heliantheae alliance</taxon>
        <taxon>Millerieae</taxon>
        <taxon>Smallanthus</taxon>
    </lineage>
</organism>
<evidence type="ECO:0000313" key="2">
    <source>
        <dbReference type="Proteomes" id="UP001056120"/>
    </source>
</evidence>
<reference evidence="1 2" key="2">
    <citation type="journal article" date="2022" name="Mol. Ecol. Resour.">
        <title>The genomes of chicory, endive, great burdock and yacon provide insights into Asteraceae paleo-polyploidization history and plant inulin production.</title>
        <authorList>
            <person name="Fan W."/>
            <person name="Wang S."/>
            <person name="Wang H."/>
            <person name="Wang A."/>
            <person name="Jiang F."/>
            <person name="Liu H."/>
            <person name="Zhao H."/>
            <person name="Xu D."/>
            <person name="Zhang Y."/>
        </authorList>
    </citation>
    <scope>NUCLEOTIDE SEQUENCE [LARGE SCALE GENOMIC DNA]</scope>
    <source>
        <strain evidence="2">cv. Yunnan</strain>
        <tissue evidence="1">Leaves</tissue>
    </source>
</reference>
<protein>
    <submittedName>
        <fullName evidence="1">Uncharacterized protein</fullName>
    </submittedName>
</protein>
<reference evidence="2" key="1">
    <citation type="journal article" date="2022" name="Mol. Ecol. Resour.">
        <title>The genomes of chicory, endive, great burdock and yacon provide insights into Asteraceae palaeo-polyploidization history and plant inulin production.</title>
        <authorList>
            <person name="Fan W."/>
            <person name="Wang S."/>
            <person name="Wang H."/>
            <person name="Wang A."/>
            <person name="Jiang F."/>
            <person name="Liu H."/>
            <person name="Zhao H."/>
            <person name="Xu D."/>
            <person name="Zhang Y."/>
        </authorList>
    </citation>
    <scope>NUCLEOTIDE SEQUENCE [LARGE SCALE GENOMIC DNA]</scope>
    <source>
        <strain evidence="2">cv. Yunnan</strain>
    </source>
</reference>
<accession>A0ACB8YE34</accession>
<dbReference type="Proteomes" id="UP001056120">
    <property type="component" value="Linkage Group LG28"/>
</dbReference>
<evidence type="ECO:0000313" key="1">
    <source>
        <dbReference type="EMBL" id="KAI3683301.1"/>
    </source>
</evidence>
<name>A0ACB8YE34_9ASTR</name>
<gene>
    <name evidence="1" type="ORF">L1987_83804</name>
</gene>
<keyword evidence="2" id="KW-1185">Reference proteome</keyword>